<feature type="transmembrane region" description="Helical" evidence="1">
    <location>
        <begin position="151"/>
        <end position="173"/>
    </location>
</feature>
<dbReference type="EMBL" id="BTSY01000001">
    <property type="protein sequence ID" value="GMT11028.1"/>
    <property type="molecule type" value="Genomic_DNA"/>
</dbReference>
<feature type="transmembrane region" description="Helical" evidence="1">
    <location>
        <begin position="364"/>
        <end position="385"/>
    </location>
</feature>
<gene>
    <name evidence="2" type="ORF">PFISCL1PPCAC_2325</name>
</gene>
<reference evidence="2" key="1">
    <citation type="submission" date="2023-10" db="EMBL/GenBank/DDBJ databases">
        <title>Genome assembly of Pristionchus species.</title>
        <authorList>
            <person name="Yoshida K."/>
            <person name="Sommer R.J."/>
        </authorList>
    </citation>
    <scope>NUCLEOTIDE SEQUENCE</scope>
    <source>
        <strain evidence="2">RS5133</strain>
    </source>
</reference>
<dbReference type="AlphaFoldDB" id="A0AAV5UWB8"/>
<name>A0AAV5UWB8_9BILA</name>
<proteinExistence type="predicted"/>
<accession>A0AAV5UWB8</accession>
<feature type="transmembrane region" description="Helical" evidence="1">
    <location>
        <begin position="117"/>
        <end position="136"/>
    </location>
</feature>
<keyword evidence="1" id="KW-1133">Transmembrane helix</keyword>
<keyword evidence="3" id="KW-1185">Reference proteome</keyword>
<feature type="transmembrane region" description="Helical" evidence="1">
    <location>
        <begin position="266"/>
        <end position="284"/>
    </location>
</feature>
<sequence length="396" mass="45773">LIAVEKGKVEIRLDKKDEKWLVEAFYTSYTVFMLAMLLSIICPSLTLLVVLNTPTFLYRWNNRPASDDCVFLWITLLPHFFVSAITFFRTFVIFFTPMEHKLEWERLVVKTKSYANFFLYHFLLISILSIAQLLRFKGIDEKKIDGENQDLSFSCVVVLVNWLVSLFLTLLIIRTNVDQWRVSKSLEALEILEWKGELQRGPECILVKVTESMKFAFTEKMEEIFDYLCLGQSVKSIALLYATVICMLLSIVTGVNIYLLFRAKEFTPSLLSGVVLCLIMLHLFKLSRNHIKNDSGSPLVIVLLSIPMTMIVFVVFNVLMNYKLREFALLCIQTLKQKKEYSAIWGIETIINDTSMAFQSLCTMILVLIFLLGCHCFYSIFCYVINNVCRSPTVDD</sequence>
<evidence type="ECO:0000256" key="1">
    <source>
        <dbReference type="SAM" id="Phobius"/>
    </source>
</evidence>
<keyword evidence="1" id="KW-0472">Membrane</keyword>
<feature type="transmembrane region" description="Helical" evidence="1">
    <location>
        <begin position="20"/>
        <end position="50"/>
    </location>
</feature>
<evidence type="ECO:0008006" key="4">
    <source>
        <dbReference type="Google" id="ProtNLM"/>
    </source>
</evidence>
<evidence type="ECO:0000313" key="3">
    <source>
        <dbReference type="Proteomes" id="UP001432322"/>
    </source>
</evidence>
<protein>
    <recommendedName>
        <fullName evidence="4">G protein-coupled receptor</fullName>
    </recommendedName>
</protein>
<dbReference type="Proteomes" id="UP001432322">
    <property type="component" value="Unassembled WGS sequence"/>
</dbReference>
<feature type="transmembrane region" description="Helical" evidence="1">
    <location>
        <begin position="238"/>
        <end position="260"/>
    </location>
</feature>
<feature type="non-terminal residue" evidence="2">
    <location>
        <position position="1"/>
    </location>
</feature>
<feature type="transmembrane region" description="Helical" evidence="1">
    <location>
        <begin position="70"/>
        <end position="96"/>
    </location>
</feature>
<evidence type="ECO:0000313" key="2">
    <source>
        <dbReference type="EMBL" id="GMT11028.1"/>
    </source>
</evidence>
<keyword evidence="1" id="KW-0812">Transmembrane</keyword>
<organism evidence="2 3">
    <name type="scientific">Pristionchus fissidentatus</name>
    <dbReference type="NCBI Taxonomy" id="1538716"/>
    <lineage>
        <taxon>Eukaryota</taxon>
        <taxon>Metazoa</taxon>
        <taxon>Ecdysozoa</taxon>
        <taxon>Nematoda</taxon>
        <taxon>Chromadorea</taxon>
        <taxon>Rhabditida</taxon>
        <taxon>Rhabditina</taxon>
        <taxon>Diplogasteromorpha</taxon>
        <taxon>Diplogasteroidea</taxon>
        <taxon>Neodiplogasteridae</taxon>
        <taxon>Pristionchus</taxon>
    </lineage>
</organism>
<feature type="transmembrane region" description="Helical" evidence="1">
    <location>
        <begin position="296"/>
        <end position="320"/>
    </location>
</feature>
<comment type="caution">
    <text evidence="2">The sequence shown here is derived from an EMBL/GenBank/DDBJ whole genome shotgun (WGS) entry which is preliminary data.</text>
</comment>